<organism evidence="2">
    <name type="scientific">Ixodes ricinus</name>
    <name type="common">Common tick</name>
    <name type="synonym">Acarus ricinus</name>
    <dbReference type="NCBI Taxonomy" id="34613"/>
    <lineage>
        <taxon>Eukaryota</taxon>
        <taxon>Metazoa</taxon>
        <taxon>Ecdysozoa</taxon>
        <taxon>Arthropoda</taxon>
        <taxon>Chelicerata</taxon>
        <taxon>Arachnida</taxon>
        <taxon>Acari</taxon>
        <taxon>Parasitiformes</taxon>
        <taxon>Ixodida</taxon>
        <taxon>Ixodoidea</taxon>
        <taxon>Ixodidae</taxon>
        <taxon>Ixodinae</taxon>
        <taxon>Ixodes</taxon>
    </lineage>
</organism>
<accession>A0A090X884</accession>
<protein>
    <submittedName>
        <fullName evidence="2">Putative salivary secreted protein</fullName>
    </submittedName>
</protein>
<dbReference type="PROSITE" id="PS51257">
    <property type="entry name" value="PROKAR_LIPOPROTEIN"/>
    <property type="match status" value="1"/>
</dbReference>
<evidence type="ECO:0000256" key="1">
    <source>
        <dbReference type="SAM" id="SignalP"/>
    </source>
</evidence>
<proteinExistence type="evidence at transcript level"/>
<dbReference type="AlphaFoldDB" id="A0A090X884"/>
<keyword evidence="1" id="KW-0732">Signal</keyword>
<reference evidence="2" key="1">
    <citation type="journal article" date="2015" name="PLoS Negl. Trop. Dis.">
        <title>Deep Sequencing Analysis of the Ixodes ricinus Haemocytome.</title>
        <authorList>
            <person name="Kotsyfakis M."/>
            <person name="Kopacek P."/>
            <person name="Franta Z."/>
            <person name="Pedra J.H."/>
            <person name="Ribeiro J.M."/>
        </authorList>
    </citation>
    <scope>NUCLEOTIDE SEQUENCE</scope>
</reference>
<feature type="chain" id="PRO_5001868939" evidence="1">
    <location>
        <begin position="21"/>
        <end position="76"/>
    </location>
</feature>
<dbReference type="EMBL" id="GBIH01002124">
    <property type="protein sequence ID" value="JAC92586.1"/>
    <property type="molecule type" value="mRNA"/>
</dbReference>
<feature type="signal peptide" evidence="1">
    <location>
        <begin position="1"/>
        <end position="20"/>
    </location>
</feature>
<evidence type="ECO:0000313" key="2">
    <source>
        <dbReference type="EMBL" id="JAC92586.1"/>
    </source>
</evidence>
<sequence>MRYSFIFCLLAMYYTASASATSCLMEMDIPSVPCLKFCHDSIGGDKLIPKVTGAPCQRPGGNPGICKDGLCEKPNQ</sequence>
<name>A0A090X884_IXORI</name>